<name>A0A380TBG8_9ZZZZ</name>
<reference evidence="1" key="1">
    <citation type="submission" date="2018-07" db="EMBL/GenBank/DDBJ databases">
        <authorList>
            <person name="Quirk P.G."/>
            <person name="Krulwich T.A."/>
        </authorList>
    </citation>
    <scope>NUCLEOTIDE SEQUENCE</scope>
</reference>
<evidence type="ECO:0000313" key="1">
    <source>
        <dbReference type="EMBL" id="SUS04815.1"/>
    </source>
</evidence>
<dbReference type="EMBL" id="UIDG01000057">
    <property type="protein sequence ID" value="SUS04815.1"/>
    <property type="molecule type" value="Genomic_DNA"/>
</dbReference>
<protein>
    <submittedName>
        <fullName evidence="1">Uncharacterized protein</fullName>
    </submittedName>
</protein>
<proteinExistence type="predicted"/>
<dbReference type="AlphaFoldDB" id="A0A380TBG8"/>
<organism evidence="1">
    <name type="scientific">metagenome</name>
    <dbReference type="NCBI Taxonomy" id="256318"/>
    <lineage>
        <taxon>unclassified sequences</taxon>
        <taxon>metagenomes</taxon>
    </lineage>
</organism>
<accession>A0A380TBG8</accession>
<sequence length="71" mass="7849">MSGTLLAWLDASLRPWFAERILDTDEDVLVTAPEKSPVLVLFEIKALASANVVTRSKVRMGVEGISARNHR</sequence>
<gene>
    <name evidence="1" type="ORF">DF3PB_150008</name>
</gene>